<dbReference type="InterPro" id="IPR009241">
    <property type="entry name" value="HigB-like"/>
</dbReference>
<keyword evidence="2" id="KW-1185">Reference proteome</keyword>
<sequence length="98" mass="11518">MRALMLLEHFGLGVGAPLIKHLDSGIFEVRSHVGNNHQRVLLFHWHENYLVLLHGFTKKTQKTPPLEIERAKRYRADFLIRYSTDRILEILAEEEKQS</sequence>
<evidence type="ECO:0000313" key="1">
    <source>
        <dbReference type="EMBL" id="MDQ0418774.1"/>
    </source>
</evidence>
<gene>
    <name evidence="1" type="ORF">J2Z48_002978</name>
</gene>
<evidence type="ECO:0000313" key="2">
    <source>
        <dbReference type="Proteomes" id="UP001238450"/>
    </source>
</evidence>
<dbReference type="EMBL" id="JAUSUV010000017">
    <property type="protein sequence ID" value="MDQ0418774.1"/>
    <property type="molecule type" value="Genomic_DNA"/>
</dbReference>
<reference evidence="1 2" key="1">
    <citation type="submission" date="2023-07" db="EMBL/GenBank/DDBJ databases">
        <title>Genomic Encyclopedia of Type Strains, Phase IV (KMG-IV): sequencing the most valuable type-strain genomes for metagenomic binning, comparative biology and taxonomic classification.</title>
        <authorList>
            <person name="Goeker M."/>
        </authorList>
    </citation>
    <scope>NUCLEOTIDE SEQUENCE [LARGE SCALE GENOMIC DNA]</scope>
    <source>
        <strain evidence="1 2">DSM 46876</strain>
    </source>
</reference>
<dbReference type="Pfam" id="PF05973">
    <property type="entry name" value="Gp49"/>
    <property type="match status" value="1"/>
</dbReference>
<proteinExistence type="predicted"/>
<name>A0AAJ1TM84_9BACL</name>
<dbReference type="Proteomes" id="UP001238450">
    <property type="component" value="Unassembled WGS sequence"/>
</dbReference>
<accession>A0AAJ1TM84</accession>
<comment type="caution">
    <text evidence="1">The sequence shown here is derived from an EMBL/GenBank/DDBJ whole genome shotgun (WGS) entry which is preliminary data.</text>
</comment>
<protein>
    <submittedName>
        <fullName evidence="1">Phage-related protein</fullName>
    </submittedName>
</protein>
<organism evidence="1 2">
    <name type="scientific">Croceifilum oryzae</name>
    <dbReference type="NCBI Taxonomy" id="1553429"/>
    <lineage>
        <taxon>Bacteria</taxon>
        <taxon>Bacillati</taxon>
        <taxon>Bacillota</taxon>
        <taxon>Bacilli</taxon>
        <taxon>Bacillales</taxon>
        <taxon>Thermoactinomycetaceae</taxon>
        <taxon>Croceifilum</taxon>
    </lineage>
</organism>
<dbReference type="AlphaFoldDB" id="A0AAJ1TM84"/>